<dbReference type="KEGG" id="gtt:GUITHDRAFT_99084"/>
<dbReference type="HOGENOM" id="CLU_935211_0_0_1"/>
<protein>
    <submittedName>
        <fullName evidence="1 2">Uncharacterized protein</fullName>
    </submittedName>
</protein>
<keyword evidence="3" id="KW-1185">Reference proteome</keyword>
<dbReference type="AlphaFoldDB" id="L1K4D5"/>
<proteinExistence type="predicted"/>
<gene>
    <name evidence="1" type="ORF">GUITHDRAFT_99084</name>
</gene>
<dbReference type="EnsemblProtists" id="EKX55305">
    <property type="protein sequence ID" value="EKX55305"/>
    <property type="gene ID" value="GUITHDRAFT_99084"/>
</dbReference>
<evidence type="ECO:0000313" key="3">
    <source>
        <dbReference type="Proteomes" id="UP000011087"/>
    </source>
</evidence>
<reference evidence="1 3" key="1">
    <citation type="journal article" date="2012" name="Nature">
        <title>Algal genomes reveal evolutionary mosaicism and the fate of nucleomorphs.</title>
        <authorList>
            <consortium name="DOE Joint Genome Institute"/>
            <person name="Curtis B.A."/>
            <person name="Tanifuji G."/>
            <person name="Burki F."/>
            <person name="Gruber A."/>
            <person name="Irimia M."/>
            <person name="Maruyama S."/>
            <person name="Arias M.C."/>
            <person name="Ball S.G."/>
            <person name="Gile G.H."/>
            <person name="Hirakawa Y."/>
            <person name="Hopkins J.F."/>
            <person name="Kuo A."/>
            <person name="Rensing S.A."/>
            <person name="Schmutz J."/>
            <person name="Symeonidi A."/>
            <person name="Elias M."/>
            <person name="Eveleigh R.J."/>
            <person name="Herman E.K."/>
            <person name="Klute M.J."/>
            <person name="Nakayama T."/>
            <person name="Obornik M."/>
            <person name="Reyes-Prieto A."/>
            <person name="Armbrust E.V."/>
            <person name="Aves S.J."/>
            <person name="Beiko R.G."/>
            <person name="Coutinho P."/>
            <person name="Dacks J.B."/>
            <person name="Durnford D.G."/>
            <person name="Fast N.M."/>
            <person name="Green B.R."/>
            <person name="Grisdale C.J."/>
            <person name="Hempel F."/>
            <person name="Henrissat B."/>
            <person name="Hoppner M.P."/>
            <person name="Ishida K."/>
            <person name="Kim E."/>
            <person name="Koreny L."/>
            <person name="Kroth P.G."/>
            <person name="Liu Y."/>
            <person name="Malik S.B."/>
            <person name="Maier U.G."/>
            <person name="McRose D."/>
            <person name="Mock T."/>
            <person name="Neilson J.A."/>
            <person name="Onodera N.T."/>
            <person name="Poole A.M."/>
            <person name="Pritham E.J."/>
            <person name="Richards T.A."/>
            <person name="Rocap G."/>
            <person name="Roy S.W."/>
            <person name="Sarai C."/>
            <person name="Schaack S."/>
            <person name="Shirato S."/>
            <person name="Slamovits C.H."/>
            <person name="Spencer D.F."/>
            <person name="Suzuki S."/>
            <person name="Worden A.Z."/>
            <person name="Zauner S."/>
            <person name="Barry K."/>
            <person name="Bell C."/>
            <person name="Bharti A.K."/>
            <person name="Crow J.A."/>
            <person name="Grimwood J."/>
            <person name="Kramer R."/>
            <person name="Lindquist E."/>
            <person name="Lucas S."/>
            <person name="Salamov A."/>
            <person name="McFadden G.I."/>
            <person name="Lane C.E."/>
            <person name="Keeling P.J."/>
            <person name="Gray M.W."/>
            <person name="Grigoriev I.V."/>
            <person name="Archibald J.M."/>
        </authorList>
    </citation>
    <scope>NUCLEOTIDE SEQUENCE</scope>
    <source>
        <strain evidence="1 3">CCMP2712</strain>
    </source>
</reference>
<dbReference type="GeneID" id="17311919"/>
<reference evidence="3" key="2">
    <citation type="submission" date="2012-11" db="EMBL/GenBank/DDBJ databases">
        <authorList>
            <person name="Kuo A."/>
            <person name="Curtis B.A."/>
            <person name="Tanifuji G."/>
            <person name="Burki F."/>
            <person name="Gruber A."/>
            <person name="Irimia M."/>
            <person name="Maruyama S."/>
            <person name="Arias M.C."/>
            <person name="Ball S.G."/>
            <person name="Gile G.H."/>
            <person name="Hirakawa Y."/>
            <person name="Hopkins J.F."/>
            <person name="Rensing S.A."/>
            <person name="Schmutz J."/>
            <person name="Symeonidi A."/>
            <person name="Elias M."/>
            <person name="Eveleigh R.J."/>
            <person name="Herman E.K."/>
            <person name="Klute M.J."/>
            <person name="Nakayama T."/>
            <person name="Obornik M."/>
            <person name="Reyes-Prieto A."/>
            <person name="Armbrust E.V."/>
            <person name="Aves S.J."/>
            <person name="Beiko R.G."/>
            <person name="Coutinho P."/>
            <person name="Dacks J.B."/>
            <person name="Durnford D.G."/>
            <person name="Fast N.M."/>
            <person name="Green B.R."/>
            <person name="Grisdale C."/>
            <person name="Hempe F."/>
            <person name="Henrissat B."/>
            <person name="Hoppner M.P."/>
            <person name="Ishida K.-I."/>
            <person name="Kim E."/>
            <person name="Koreny L."/>
            <person name="Kroth P.G."/>
            <person name="Liu Y."/>
            <person name="Malik S.-B."/>
            <person name="Maier U.G."/>
            <person name="McRose D."/>
            <person name="Mock T."/>
            <person name="Neilson J.A."/>
            <person name="Onodera N.T."/>
            <person name="Poole A.M."/>
            <person name="Pritham E.J."/>
            <person name="Richards T.A."/>
            <person name="Rocap G."/>
            <person name="Roy S.W."/>
            <person name="Sarai C."/>
            <person name="Schaack S."/>
            <person name="Shirato S."/>
            <person name="Slamovits C.H."/>
            <person name="Spencer D.F."/>
            <person name="Suzuki S."/>
            <person name="Worden A.Z."/>
            <person name="Zauner S."/>
            <person name="Barry K."/>
            <person name="Bell C."/>
            <person name="Bharti A.K."/>
            <person name="Crow J.A."/>
            <person name="Grimwood J."/>
            <person name="Kramer R."/>
            <person name="Lindquist E."/>
            <person name="Lucas S."/>
            <person name="Salamov A."/>
            <person name="McFadden G.I."/>
            <person name="Lane C.E."/>
            <person name="Keeling P.J."/>
            <person name="Gray M.W."/>
            <person name="Grigoriev I.V."/>
            <person name="Archibald J.M."/>
        </authorList>
    </citation>
    <scope>NUCLEOTIDE SEQUENCE</scope>
    <source>
        <strain evidence="3">CCMP2712</strain>
    </source>
</reference>
<evidence type="ECO:0000313" key="1">
    <source>
        <dbReference type="EMBL" id="EKX55305.1"/>
    </source>
</evidence>
<sequence length="298" mass="33310">MVTIRGVYDALTASFFLTTGTMILTGGDVVEMGLQCVALLACLFCILRLQGVPSNLLNSRKSSCCDSGEEEEMDQEEFESSICFRGVRNPCSVCGCKRSGGVRGETKSDVLDQHDNDQIWRECLWNMLREIDSDTTLKVRGKAGGNGTSSSFNPNKQIWNGDQAGEHKSAGSNTKTCKGALFRKFSLWKVREISIAAFVQWRRLREAYWRREAARVDWFLSWRKQLWRALMATESQRHAFNIHEMEGNRNGDHGKKANGKGRAVKGHAGSIDLCEIVGRLIHQKALCQKSGRKVKGGL</sequence>
<organism evidence="1">
    <name type="scientific">Guillardia theta (strain CCMP2712)</name>
    <name type="common">Cryptophyte</name>
    <dbReference type="NCBI Taxonomy" id="905079"/>
    <lineage>
        <taxon>Eukaryota</taxon>
        <taxon>Cryptophyceae</taxon>
        <taxon>Pyrenomonadales</taxon>
        <taxon>Geminigeraceae</taxon>
        <taxon>Guillardia</taxon>
    </lineage>
</organism>
<dbReference type="EMBL" id="JH992965">
    <property type="protein sequence ID" value="EKX55305.1"/>
    <property type="molecule type" value="Genomic_DNA"/>
</dbReference>
<dbReference type="Proteomes" id="UP000011087">
    <property type="component" value="Unassembled WGS sequence"/>
</dbReference>
<accession>L1K4D5</accession>
<dbReference type="PaxDb" id="55529-EKX55305"/>
<name>L1K4D5_GUITC</name>
<evidence type="ECO:0000313" key="2">
    <source>
        <dbReference type="EnsemblProtists" id="EKX55305"/>
    </source>
</evidence>
<dbReference type="RefSeq" id="XP_005842285.1">
    <property type="nucleotide sequence ID" value="XM_005842228.1"/>
</dbReference>
<reference evidence="2" key="3">
    <citation type="submission" date="2016-03" db="UniProtKB">
        <authorList>
            <consortium name="EnsemblProtists"/>
        </authorList>
    </citation>
    <scope>IDENTIFICATION</scope>
</reference>